<reference evidence="2" key="1">
    <citation type="journal article" date="2017" name="Nat. Ecol. Evol.">
        <title>Genome expansion and lineage-specific genetic innovations in the forest pathogenic fungi Armillaria.</title>
        <authorList>
            <person name="Sipos G."/>
            <person name="Prasanna A.N."/>
            <person name="Walter M.C."/>
            <person name="O'Connor E."/>
            <person name="Balint B."/>
            <person name="Krizsan K."/>
            <person name="Kiss B."/>
            <person name="Hess J."/>
            <person name="Varga T."/>
            <person name="Slot J."/>
            <person name="Riley R."/>
            <person name="Boka B."/>
            <person name="Rigling D."/>
            <person name="Barry K."/>
            <person name="Lee J."/>
            <person name="Mihaltcheva S."/>
            <person name="LaButti K."/>
            <person name="Lipzen A."/>
            <person name="Waldron R."/>
            <person name="Moloney N.M."/>
            <person name="Sperisen C."/>
            <person name="Kredics L."/>
            <person name="Vagvoelgyi C."/>
            <person name="Patrignani A."/>
            <person name="Fitzpatrick D."/>
            <person name="Nagy I."/>
            <person name="Doyle S."/>
            <person name="Anderson J.B."/>
            <person name="Grigoriev I.V."/>
            <person name="Gueldener U."/>
            <person name="Muensterkoetter M."/>
            <person name="Nagy L.G."/>
        </authorList>
    </citation>
    <scope>NUCLEOTIDE SEQUENCE [LARGE SCALE GENOMIC DNA]</scope>
    <source>
        <strain evidence="2">Ar21-2</strain>
    </source>
</reference>
<accession>A0A2H3CWG8</accession>
<dbReference type="AlphaFoldDB" id="A0A2H3CWG8"/>
<dbReference type="OrthoDB" id="3119771at2759"/>
<organism evidence="1 2">
    <name type="scientific">Armillaria gallica</name>
    <name type="common">Bulbous honey fungus</name>
    <name type="synonym">Armillaria bulbosa</name>
    <dbReference type="NCBI Taxonomy" id="47427"/>
    <lineage>
        <taxon>Eukaryota</taxon>
        <taxon>Fungi</taxon>
        <taxon>Dikarya</taxon>
        <taxon>Basidiomycota</taxon>
        <taxon>Agaricomycotina</taxon>
        <taxon>Agaricomycetes</taxon>
        <taxon>Agaricomycetidae</taxon>
        <taxon>Agaricales</taxon>
        <taxon>Marasmiineae</taxon>
        <taxon>Physalacriaceae</taxon>
        <taxon>Armillaria</taxon>
    </lineage>
</organism>
<name>A0A2H3CWG8_ARMGA</name>
<evidence type="ECO:0000313" key="2">
    <source>
        <dbReference type="Proteomes" id="UP000217790"/>
    </source>
</evidence>
<dbReference type="Proteomes" id="UP000217790">
    <property type="component" value="Unassembled WGS sequence"/>
</dbReference>
<dbReference type="InParanoid" id="A0A2H3CWG8"/>
<gene>
    <name evidence="1" type="ORF">ARMGADRAFT_1092920</name>
</gene>
<sequence length="76" mass="8532">MVGGWKKSIADARPTALQMPHDLDTSINVALDFPAKQRGMLTYATMMVFGGWDQCRRRAHEANTEEIRGILIPTFP</sequence>
<evidence type="ECO:0000313" key="1">
    <source>
        <dbReference type="EMBL" id="PBK79656.1"/>
    </source>
</evidence>
<dbReference type="EMBL" id="KZ293765">
    <property type="protein sequence ID" value="PBK79656.1"/>
    <property type="molecule type" value="Genomic_DNA"/>
</dbReference>
<protein>
    <submittedName>
        <fullName evidence="1">Uncharacterized protein</fullName>
    </submittedName>
</protein>
<proteinExistence type="predicted"/>
<keyword evidence="2" id="KW-1185">Reference proteome</keyword>